<dbReference type="VEuPathDB" id="FungiDB:KRP22_11297"/>
<evidence type="ECO:0000256" key="1">
    <source>
        <dbReference type="ARBA" id="ARBA00004613"/>
    </source>
</evidence>
<dbReference type="Pfam" id="PF16810">
    <property type="entry name" value="RXLR"/>
    <property type="match status" value="1"/>
</dbReference>
<proteinExistence type="inferred from homology"/>
<sequence length="154" mass="17291">MRVYITLLVAVAALFATSEAAVDTTTKLTNIATSASIADLQTQSNGQRYLRKRETDETDETDNEDRAFDVKKLGSTVKSFFTSKDKKLLKLLISGANVDDLIAKNIQPGAIERVTRQAQLKLSGKDFEKFIALANEYDTIWFRVQKNLDPIKWT</sequence>
<comment type="subcellular location">
    <subcellularLocation>
        <location evidence="1 5">Secreted</location>
    </subcellularLocation>
</comment>
<evidence type="ECO:0000313" key="6">
    <source>
        <dbReference type="EnsemblProtists" id="Phyra74348"/>
    </source>
</evidence>
<dbReference type="InterPro" id="IPR031825">
    <property type="entry name" value="RXLR"/>
</dbReference>
<comment type="similarity">
    <text evidence="2 5">Belongs to the RxLR effector family.</text>
</comment>
<organism evidence="6 7">
    <name type="scientific">Phytophthora ramorum</name>
    <name type="common">Sudden oak death agent</name>
    <dbReference type="NCBI Taxonomy" id="164328"/>
    <lineage>
        <taxon>Eukaryota</taxon>
        <taxon>Sar</taxon>
        <taxon>Stramenopiles</taxon>
        <taxon>Oomycota</taxon>
        <taxon>Peronosporomycetes</taxon>
        <taxon>Peronosporales</taxon>
        <taxon>Peronosporaceae</taxon>
        <taxon>Phytophthora</taxon>
    </lineage>
</organism>
<dbReference type="VEuPathDB" id="FungiDB:KRP23_1736"/>
<comment type="function">
    <text evidence="5">Effector that suppresses plant defense responses during pathogen infection.</text>
</comment>
<evidence type="ECO:0000256" key="4">
    <source>
        <dbReference type="ARBA" id="ARBA00022729"/>
    </source>
</evidence>
<feature type="chain" id="PRO_5028516129" description="RxLR effector protein" evidence="5">
    <location>
        <begin position="21"/>
        <end position="154"/>
    </location>
</feature>
<keyword evidence="4 5" id="KW-0732">Signal</keyword>
<dbReference type="HOGENOM" id="CLU_1735059_0_0_1"/>
<dbReference type="AlphaFoldDB" id="H3GF85"/>
<feature type="signal peptide" evidence="5">
    <location>
        <begin position="1"/>
        <end position="20"/>
    </location>
</feature>
<evidence type="ECO:0000256" key="3">
    <source>
        <dbReference type="ARBA" id="ARBA00022525"/>
    </source>
</evidence>
<dbReference type="GO" id="GO:0005576">
    <property type="term" value="C:extracellular region"/>
    <property type="evidence" value="ECO:0007669"/>
    <property type="project" value="UniProtKB-SubCell"/>
</dbReference>
<dbReference type="Proteomes" id="UP000005238">
    <property type="component" value="Unassembled WGS sequence"/>
</dbReference>
<dbReference type="eggNOG" id="ENOG502RH1E">
    <property type="taxonomic scope" value="Eukaryota"/>
</dbReference>
<accession>H3GF85</accession>
<reference evidence="6" key="2">
    <citation type="submission" date="2015-06" db="UniProtKB">
        <authorList>
            <consortium name="EnsemblProtists"/>
        </authorList>
    </citation>
    <scope>IDENTIFICATION</scope>
    <source>
        <strain evidence="6">Pr102</strain>
    </source>
</reference>
<dbReference type="EMBL" id="DS566004">
    <property type="status" value="NOT_ANNOTATED_CDS"/>
    <property type="molecule type" value="Genomic_DNA"/>
</dbReference>
<dbReference type="InParanoid" id="H3GF85"/>
<name>H3GF85_PHYRM</name>
<dbReference type="GeneID" id="94222211"/>
<comment type="domain">
    <text evidence="5">The RxLR-dEER motif acts to carry the protein into the host cell cytoplasm through binding to cell surface phosphatidylinositol-3-phosphate.</text>
</comment>
<evidence type="ECO:0000256" key="5">
    <source>
        <dbReference type="RuleBase" id="RU367124"/>
    </source>
</evidence>
<protein>
    <recommendedName>
        <fullName evidence="5">RxLR effector protein</fullName>
    </recommendedName>
</protein>
<evidence type="ECO:0000313" key="7">
    <source>
        <dbReference type="Proteomes" id="UP000005238"/>
    </source>
</evidence>
<dbReference type="EnsemblProtists" id="Phyra74348">
    <property type="protein sequence ID" value="Phyra74348"/>
    <property type="gene ID" value="Phyra74348"/>
</dbReference>
<dbReference type="RefSeq" id="XP_067749069.1">
    <property type="nucleotide sequence ID" value="XM_067886393.1"/>
</dbReference>
<reference evidence="7" key="1">
    <citation type="journal article" date="2006" name="Science">
        <title>Phytophthora genome sequences uncover evolutionary origins and mechanisms of pathogenesis.</title>
        <authorList>
            <person name="Tyler B.M."/>
            <person name="Tripathy S."/>
            <person name="Zhang X."/>
            <person name="Dehal P."/>
            <person name="Jiang R.H."/>
            <person name="Aerts A."/>
            <person name="Arredondo F.D."/>
            <person name="Baxter L."/>
            <person name="Bensasson D."/>
            <person name="Beynon J.L."/>
            <person name="Chapman J."/>
            <person name="Damasceno C.M."/>
            <person name="Dorrance A.E."/>
            <person name="Dou D."/>
            <person name="Dickerman A.W."/>
            <person name="Dubchak I.L."/>
            <person name="Garbelotto M."/>
            <person name="Gijzen M."/>
            <person name="Gordon S.G."/>
            <person name="Govers F."/>
            <person name="Grunwald N.J."/>
            <person name="Huang W."/>
            <person name="Ivors K.L."/>
            <person name="Jones R.W."/>
            <person name="Kamoun S."/>
            <person name="Krampis K."/>
            <person name="Lamour K.H."/>
            <person name="Lee M.K."/>
            <person name="McDonald W.H."/>
            <person name="Medina M."/>
            <person name="Meijer H.J."/>
            <person name="Nordberg E.K."/>
            <person name="Maclean D.J."/>
            <person name="Ospina-Giraldo M.D."/>
            <person name="Morris P.F."/>
            <person name="Phuntumart V."/>
            <person name="Putnam N.H."/>
            <person name="Rash S."/>
            <person name="Rose J.K."/>
            <person name="Sakihama Y."/>
            <person name="Salamov A.A."/>
            <person name="Savidor A."/>
            <person name="Scheuring C.F."/>
            <person name="Smith B.M."/>
            <person name="Sobral B.W."/>
            <person name="Terry A."/>
            <person name="Torto-Alalibo T.A."/>
            <person name="Win J."/>
            <person name="Xu Z."/>
            <person name="Zhang H."/>
            <person name="Grigoriev I.V."/>
            <person name="Rokhsar D.S."/>
            <person name="Boore J.L."/>
        </authorList>
    </citation>
    <scope>NUCLEOTIDE SEQUENCE [LARGE SCALE GENOMIC DNA]</scope>
    <source>
        <strain evidence="7">Pr102</strain>
    </source>
</reference>
<evidence type="ECO:0000256" key="2">
    <source>
        <dbReference type="ARBA" id="ARBA00010400"/>
    </source>
</evidence>
<keyword evidence="7" id="KW-1185">Reference proteome</keyword>
<keyword evidence="3 5" id="KW-0964">Secreted</keyword>
<dbReference type="OMA" id="KFEDEWY"/>